<dbReference type="GO" id="GO:0071555">
    <property type="term" value="P:cell wall organization"/>
    <property type="evidence" value="ECO:0007669"/>
    <property type="project" value="UniProtKB-KW"/>
</dbReference>
<evidence type="ECO:0000256" key="7">
    <source>
        <dbReference type="ARBA" id="ARBA00022692"/>
    </source>
</evidence>
<dbReference type="AlphaFoldDB" id="A0A6P1M9K0"/>
<comment type="subcellular location">
    <subcellularLocation>
        <location evidence="1">Cell membrane</location>
        <topology evidence="1">Multi-pass membrane protein</topology>
    </subcellularLocation>
</comment>
<keyword evidence="12" id="KW-0131">Cell cycle</keyword>
<dbReference type="GO" id="GO:0008955">
    <property type="term" value="F:peptidoglycan glycosyltransferase activity"/>
    <property type="evidence" value="ECO:0007669"/>
    <property type="project" value="UniProtKB-EC"/>
</dbReference>
<dbReference type="InterPro" id="IPR013437">
    <property type="entry name" value="FtsW"/>
</dbReference>
<keyword evidence="11 21" id="KW-0472">Membrane</keyword>
<comment type="similarity">
    <text evidence="16">Belongs to the SEDS family. FtsW subfamily.</text>
</comment>
<evidence type="ECO:0000256" key="2">
    <source>
        <dbReference type="ARBA" id="ARBA00004752"/>
    </source>
</evidence>
<evidence type="ECO:0000256" key="16">
    <source>
        <dbReference type="ARBA" id="ARBA00038053"/>
    </source>
</evidence>
<accession>A0A6P1M9K0</accession>
<evidence type="ECO:0000256" key="13">
    <source>
        <dbReference type="ARBA" id="ARBA00023316"/>
    </source>
</evidence>
<keyword evidence="10 21" id="KW-1133">Transmembrane helix</keyword>
<dbReference type="InterPro" id="IPR001182">
    <property type="entry name" value="FtsW/RodA"/>
</dbReference>
<keyword evidence="23" id="KW-1185">Reference proteome</keyword>
<dbReference type="GO" id="GO:0008360">
    <property type="term" value="P:regulation of cell shape"/>
    <property type="evidence" value="ECO:0007669"/>
    <property type="project" value="UniProtKB-KW"/>
</dbReference>
<name>A0A6P1M9K0_9BACT</name>
<evidence type="ECO:0000256" key="8">
    <source>
        <dbReference type="ARBA" id="ARBA00022960"/>
    </source>
</evidence>
<dbReference type="PANTHER" id="PTHR30474">
    <property type="entry name" value="CELL CYCLE PROTEIN"/>
    <property type="match status" value="1"/>
</dbReference>
<dbReference type="RefSeq" id="WP_160628915.1">
    <property type="nucleotide sequence ID" value="NZ_CP047593.1"/>
</dbReference>
<evidence type="ECO:0000256" key="19">
    <source>
        <dbReference type="ARBA" id="ARBA00044770"/>
    </source>
</evidence>
<evidence type="ECO:0000256" key="10">
    <source>
        <dbReference type="ARBA" id="ARBA00022989"/>
    </source>
</evidence>
<feature type="transmembrane region" description="Helical" evidence="21">
    <location>
        <begin position="7"/>
        <end position="29"/>
    </location>
</feature>
<dbReference type="GO" id="GO:0005886">
    <property type="term" value="C:plasma membrane"/>
    <property type="evidence" value="ECO:0007669"/>
    <property type="project" value="UniProtKB-SubCell"/>
</dbReference>
<dbReference type="Proteomes" id="UP000464954">
    <property type="component" value="Chromosome"/>
</dbReference>
<dbReference type="KEGG" id="taer:GT409_09810"/>
<feature type="transmembrane region" description="Helical" evidence="21">
    <location>
        <begin position="35"/>
        <end position="55"/>
    </location>
</feature>
<feature type="transmembrane region" description="Helical" evidence="21">
    <location>
        <begin position="67"/>
        <end position="84"/>
    </location>
</feature>
<keyword evidence="3" id="KW-1003">Cell membrane</keyword>
<protein>
    <recommendedName>
        <fullName evidence="17">Probable peptidoglycan glycosyltransferase FtsW</fullName>
        <ecNumber evidence="19">2.4.99.28</ecNumber>
    </recommendedName>
    <alternativeName>
        <fullName evidence="18">Cell division protein FtsW</fullName>
    </alternativeName>
    <alternativeName>
        <fullName evidence="15">Cell wall polymerase</fullName>
    </alternativeName>
    <alternativeName>
        <fullName evidence="14">Peptidoglycan polymerase</fullName>
    </alternativeName>
</protein>
<evidence type="ECO:0000256" key="14">
    <source>
        <dbReference type="ARBA" id="ARBA00032370"/>
    </source>
</evidence>
<comment type="pathway">
    <text evidence="2">Cell wall biogenesis; peptidoglycan biosynthesis.</text>
</comment>
<organism evidence="22 23">
    <name type="scientific">Tichowtungia aerotolerans</name>
    <dbReference type="NCBI Taxonomy" id="2697043"/>
    <lineage>
        <taxon>Bacteria</taxon>
        <taxon>Pseudomonadati</taxon>
        <taxon>Kiritimatiellota</taxon>
        <taxon>Tichowtungiia</taxon>
        <taxon>Tichowtungiales</taxon>
        <taxon>Tichowtungiaceae</taxon>
        <taxon>Tichowtungia</taxon>
    </lineage>
</organism>
<dbReference type="GO" id="GO:0032153">
    <property type="term" value="C:cell division site"/>
    <property type="evidence" value="ECO:0007669"/>
    <property type="project" value="TreeGrafter"/>
</dbReference>
<dbReference type="GO" id="GO:0051301">
    <property type="term" value="P:cell division"/>
    <property type="evidence" value="ECO:0007669"/>
    <property type="project" value="UniProtKB-KW"/>
</dbReference>
<dbReference type="Pfam" id="PF01098">
    <property type="entry name" value="FTSW_RODA_SPOVE"/>
    <property type="match status" value="1"/>
</dbReference>
<evidence type="ECO:0000256" key="1">
    <source>
        <dbReference type="ARBA" id="ARBA00004651"/>
    </source>
</evidence>
<keyword evidence="8" id="KW-0133">Cell shape</keyword>
<evidence type="ECO:0000256" key="17">
    <source>
        <dbReference type="ARBA" id="ARBA00041185"/>
    </source>
</evidence>
<evidence type="ECO:0000256" key="11">
    <source>
        <dbReference type="ARBA" id="ARBA00023136"/>
    </source>
</evidence>
<proteinExistence type="inferred from homology"/>
<evidence type="ECO:0000256" key="18">
    <source>
        <dbReference type="ARBA" id="ARBA00041418"/>
    </source>
</evidence>
<evidence type="ECO:0000256" key="9">
    <source>
        <dbReference type="ARBA" id="ARBA00022984"/>
    </source>
</evidence>
<dbReference type="GO" id="GO:0015648">
    <property type="term" value="F:lipid-linked peptidoglycan transporter activity"/>
    <property type="evidence" value="ECO:0007669"/>
    <property type="project" value="TreeGrafter"/>
</dbReference>
<keyword evidence="9" id="KW-0573">Peptidoglycan synthesis</keyword>
<dbReference type="EC" id="2.4.99.28" evidence="19"/>
<evidence type="ECO:0000256" key="15">
    <source>
        <dbReference type="ARBA" id="ARBA00033270"/>
    </source>
</evidence>
<evidence type="ECO:0000313" key="23">
    <source>
        <dbReference type="Proteomes" id="UP000464954"/>
    </source>
</evidence>
<reference evidence="22 23" key="1">
    <citation type="submission" date="2020-01" db="EMBL/GenBank/DDBJ databases">
        <title>Ponticoccus aerotolerans gen. nov., sp. nov., an anaerobic bacterium and proposal of Ponticoccusceae fam. nov., Ponticoccusles ord. nov. and Ponticoccuse classis nov. in the phylum Kiritimatiellaeota.</title>
        <authorList>
            <person name="Zhou L.Y."/>
            <person name="Du Z.J."/>
        </authorList>
    </citation>
    <scope>NUCLEOTIDE SEQUENCE [LARGE SCALE GENOMIC DNA]</scope>
    <source>
        <strain evidence="22 23">S-5007</strain>
    </source>
</reference>
<evidence type="ECO:0000256" key="4">
    <source>
        <dbReference type="ARBA" id="ARBA00022618"/>
    </source>
</evidence>
<evidence type="ECO:0000313" key="22">
    <source>
        <dbReference type="EMBL" id="QHI69733.1"/>
    </source>
</evidence>
<dbReference type="PANTHER" id="PTHR30474:SF2">
    <property type="entry name" value="PEPTIDOGLYCAN GLYCOSYLTRANSFERASE FTSW-RELATED"/>
    <property type="match status" value="1"/>
</dbReference>
<comment type="catalytic activity">
    <reaction evidence="20">
        <text>[GlcNAc-(1-&gt;4)-Mur2Ac(oyl-L-Ala-gamma-D-Glu-L-Lys-D-Ala-D-Ala)](n)-di-trans,octa-cis-undecaprenyl diphosphate + beta-D-GlcNAc-(1-&gt;4)-Mur2Ac(oyl-L-Ala-gamma-D-Glu-L-Lys-D-Ala-D-Ala)-di-trans,octa-cis-undecaprenyl diphosphate = [GlcNAc-(1-&gt;4)-Mur2Ac(oyl-L-Ala-gamma-D-Glu-L-Lys-D-Ala-D-Ala)](n+1)-di-trans,octa-cis-undecaprenyl diphosphate + di-trans,octa-cis-undecaprenyl diphosphate + H(+)</text>
        <dbReference type="Rhea" id="RHEA:23708"/>
        <dbReference type="Rhea" id="RHEA-COMP:9602"/>
        <dbReference type="Rhea" id="RHEA-COMP:9603"/>
        <dbReference type="ChEBI" id="CHEBI:15378"/>
        <dbReference type="ChEBI" id="CHEBI:58405"/>
        <dbReference type="ChEBI" id="CHEBI:60033"/>
        <dbReference type="ChEBI" id="CHEBI:78435"/>
        <dbReference type="EC" id="2.4.99.28"/>
    </reaction>
</comment>
<evidence type="ECO:0000256" key="5">
    <source>
        <dbReference type="ARBA" id="ARBA00022676"/>
    </source>
</evidence>
<feature type="transmembrane region" description="Helical" evidence="21">
    <location>
        <begin position="104"/>
        <end position="123"/>
    </location>
</feature>
<dbReference type="GO" id="GO:0009252">
    <property type="term" value="P:peptidoglycan biosynthetic process"/>
    <property type="evidence" value="ECO:0007669"/>
    <property type="project" value="UniProtKB-KW"/>
</dbReference>
<evidence type="ECO:0000256" key="21">
    <source>
        <dbReference type="SAM" id="Phobius"/>
    </source>
</evidence>
<dbReference type="EMBL" id="CP047593">
    <property type="protein sequence ID" value="QHI69733.1"/>
    <property type="molecule type" value="Genomic_DNA"/>
</dbReference>
<dbReference type="NCBIfam" id="TIGR02614">
    <property type="entry name" value="ftsW"/>
    <property type="match status" value="1"/>
</dbReference>
<keyword evidence="7 21" id="KW-0812">Transmembrane</keyword>
<gene>
    <name evidence="22" type="primary">ftsW</name>
    <name evidence="22" type="ORF">GT409_09810</name>
</gene>
<keyword evidence="6" id="KW-0808">Transferase</keyword>
<feature type="transmembrane region" description="Helical" evidence="21">
    <location>
        <begin position="295"/>
        <end position="319"/>
    </location>
</feature>
<feature type="transmembrane region" description="Helical" evidence="21">
    <location>
        <begin position="331"/>
        <end position="353"/>
    </location>
</feature>
<evidence type="ECO:0000256" key="3">
    <source>
        <dbReference type="ARBA" id="ARBA00022475"/>
    </source>
</evidence>
<feature type="transmembrane region" description="Helical" evidence="21">
    <location>
        <begin position="164"/>
        <end position="196"/>
    </location>
</feature>
<keyword evidence="5" id="KW-0328">Glycosyltransferase</keyword>
<keyword evidence="4" id="KW-0132">Cell division</keyword>
<keyword evidence="13" id="KW-0961">Cell wall biogenesis/degradation</keyword>
<evidence type="ECO:0000256" key="12">
    <source>
        <dbReference type="ARBA" id="ARBA00023306"/>
    </source>
</evidence>
<feature type="transmembrane region" description="Helical" evidence="21">
    <location>
        <begin position="135"/>
        <end position="152"/>
    </location>
</feature>
<sequence>MQRTITVLIAAVLMLATVGLVMLFSASMMRSENSGYFVLHQSVWMTIALVAAIVCTRLDIQFFQKTAIPLAAVCVLALICVRIPGIGHEVKGSWRWIQIGSLTIQPSEFAKIGMIFSAAWWISRRRRYMHTFRRGILVPMMGLGLFAGLLLVEPDFGSTVLTGLVIVTMLYVGGANVAHLAGFGAVGALGFAILLIHNPNRMGRIAAFLNPEKHAQGEAWQLINALNAFAAGGLKGSGLGNSIQKYYYLPEAHTDFIFPILGEELGLIASLAILLLFLVIFVCGLLIAARANDDFGRFAALGCTLMISLQALINFAVVTGSMPTKGLALPFLSYGGSSLLVCSCMVGILVNVAHTARSPTAKKRTALFKDKKRRA</sequence>
<evidence type="ECO:0000256" key="6">
    <source>
        <dbReference type="ARBA" id="ARBA00022679"/>
    </source>
</evidence>
<feature type="transmembrane region" description="Helical" evidence="21">
    <location>
        <begin position="265"/>
        <end position="289"/>
    </location>
</feature>
<evidence type="ECO:0000256" key="20">
    <source>
        <dbReference type="ARBA" id="ARBA00049902"/>
    </source>
</evidence>